<name>A0A1Y1YC53_9FUNG</name>
<dbReference type="Proteomes" id="UP000193498">
    <property type="component" value="Unassembled WGS sequence"/>
</dbReference>
<dbReference type="EMBL" id="MCFE01000180">
    <property type="protein sequence ID" value="ORX95296.1"/>
    <property type="molecule type" value="Genomic_DNA"/>
</dbReference>
<organism evidence="1 2">
    <name type="scientific">Basidiobolus meristosporus CBS 931.73</name>
    <dbReference type="NCBI Taxonomy" id="1314790"/>
    <lineage>
        <taxon>Eukaryota</taxon>
        <taxon>Fungi</taxon>
        <taxon>Fungi incertae sedis</taxon>
        <taxon>Zoopagomycota</taxon>
        <taxon>Entomophthoromycotina</taxon>
        <taxon>Basidiobolomycetes</taxon>
        <taxon>Basidiobolales</taxon>
        <taxon>Basidiobolaceae</taxon>
        <taxon>Basidiobolus</taxon>
    </lineage>
</organism>
<dbReference type="AlphaFoldDB" id="A0A1Y1YC53"/>
<protein>
    <recommendedName>
        <fullName evidence="3">RNI-like protein</fullName>
    </recommendedName>
</protein>
<evidence type="ECO:0000313" key="2">
    <source>
        <dbReference type="Proteomes" id="UP000193498"/>
    </source>
</evidence>
<comment type="caution">
    <text evidence="1">The sequence shown here is derived from an EMBL/GenBank/DDBJ whole genome shotgun (WGS) entry which is preliminary data.</text>
</comment>
<dbReference type="SUPFAM" id="SSF52047">
    <property type="entry name" value="RNI-like"/>
    <property type="match status" value="1"/>
</dbReference>
<keyword evidence="2" id="KW-1185">Reference proteome</keyword>
<dbReference type="InParanoid" id="A0A1Y1YC53"/>
<accession>A0A1Y1YC53</accession>
<sequence length="71" mass="8095">MTDGLLRLIAENAPFIKELRITNSEYVTDLVLEFLIEKCIYLNRLHIIGNSEVAGISANLLKRCDHIYSCN</sequence>
<gene>
    <name evidence="1" type="ORF">K493DRAFT_315069</name>
</gene>
<evidence type="ECO:0000313" key="1">
    <source>
        <dbReference type="EMBL" id="ORX95296.1"/>
    </source>
</evidence>
<evidence type="ECO:0008006" key="3">
    <source>
        <dbReference type="Google" id="ProtNLM"/>
    </source>
</evidence>
<reference evidence="1 2" key="1">
    <citation type="submission" date="2016-07" db="EMBL/GenBank/DDBJ databases">
        <title>Pervasive Adenine N6-methylation of Active Genes in Fungi.</title>
        <authorList>
            <consortium name="DOE Joint Genome Institute"/>
            <person name="Mondo S.J."/>
            <person name="Dannebaum R.O."/>
            <person name="Kuo R.C."/>
            <person name="Labutti K."/>
            <person name="Haridas S."/>
            <person name="Kuo A."/>
            <person name="Salamov A."/>
            <person name="Ahrendt S.R."/>
            <person name="Lipzen A."/>
            <person name="Sullivan W."/>
            <person name="Andreopoulos W.B."/>
            <person name="Clum A."/>
            <person name="Lindquist E."/>
            <person name="Daum C."/>
            <person name="Ramamoorthy G.K."/>
            <person name="Gryganskyi A."/>
            <person name="Culley D."/>
            <person name="Magnuson J.K."/>
            <person name="James T.Y."/>
            <person name="O'Malley M.A."/>
            <person name="Stajich J.E."/>
            <person name="Spatafora J.W."/>
            <person name="Visel A."/>
            <person name="Grigoriev I.V."/>
        </authorList>
    </citation>
    <scope>NUCLEOTIDE SEQUENCE [LARGE SCALE GENOMIC DNA]</scope>
    <source>
        <strain evidence="1 2">CBS 931.73</strain>
    </source>
</reference>
<proteinExistence type="predicted"/>